<dbReference type="PROSITE" id="PS00211">
    <property type="entry name" value="ABC_TRANSPORTER_1"/>
    <property type="match status" value="1"/>
</dbReference>
<evidence type="ECO:0000313" key="10">
    <source>
        <dbReference type="Proteomes" id="UP001595699"/>
    </source>
</evidence>
<reference evidence="10" key="1">
    <citation type="journal article" date="2019" name="Int. J. Syst. Evol. Microbiol.">
        <title>The Global Catalogue of Microorganisms (GCM) 10K type strain sequencing project: providing services to taxonomists for standard genome sequencing and annotation.</title>
        <authorList>
            <consortium name="The Broad Institute Genomics Platform"/>
            <consortium name="The Broad Institute Genome Sequencing Center for Infectious Disease"/>
            <person name="Wu L."/>
            <person name="Ma J."/>
        </authorList>
    </citation>
    <scope>NUCLEOTIDE SEQUENCE [LARGE SCALE GENOMIC DNA]</scope>
    <source>
        <strain evidence="10">CGMCC 4.7241</strain>
    </source>
</reference>
<dbReference type="Pfam" id="PF08352">
    <property type="entry name" value="oligo_HPY"/>
    <property type="match status" value="1"/>
</dbReference>
<dbReference type="RefSeq" id="WP_205121403.1">
    <property type="nucleotide sequence ID" value="NZ_JAFBCM010000001.1"/>
</dbReference>
<keyword evidence="5" id="KW-0547">Nucleotide-binding</keyword>
<dbReference type="InterPro" id="IPR050388">
    <property type="entry name" value="ABC_Ni/Peptide_Import"/>
</dbReference>
<dbReference type="NCBIfam" id="TIGR01727">
    <property type="entry name" value="oligo_HPY"/>
    <property type="match status" value="1"/>
</dbReference>
<keyword evidence="10" id="KW-1185">Reference proteome</keyword>
<evidence type="ECO:0000256" key="2">
    <source>
        <dbReference type="ARBA" id="ARBA00005417"/>
    </source>
</evidence>
<protein>
    <submittedName>
        <fullName evidence="9">ABC transporter ATP-binding protein</fullName>
    </submittedName>
</protein>
<gene>
    <name evidence="9" type="ORF">ACFOUW_13675</name>
</gene>
<dbReference type="SUPFAM" id="SSF52540">
    <property type="entry name" value="P-loop containing nucleoside triphosphate hydrolases"/>
    <property type="match status" value="1"/>
</dbReference>
<keyword evidence="3" id="KW-0813">Transport</keyword>
<dbReference type="InterPro" id="IPR003439">
    <property type="entry name" value="ABC_transporter-like_ATP-bd"/>
</dbReference>
<dbReference type="Proteomes" id="UP001595699">
    <property type="component" value="Unassembled WGS sequence"/>
</dbReference>
<keyword evidence="6 9" id="KW-0067">ATP-binding</keyword>
<name>A0ABV7YB54_9ACTN</name>
<comment type="subcellular location">
    <subcellularLocation>
        <location evidence="1">Cell membrane</location>
        <topology evidence="1">Peripheral membrane protein</topology>
    </subcellularLocation>
</comment>
<keyword evidence="7" id="KW-0472">Membrane</keyword>
<dbReference type="InterPro" id="IPR027417">
    <property type="entry name" value="P-loop_NTPase"/>
</dbReference>
<dbReference type="InterPro" id="IPR017871">
    <property type="entry name" value="ABC_transporter-like_CS"/>
</dbReference>
<dbReference type="GO" id="GO:0005524">
    <property type="term" value="F:ATP binding"/>
    <property type="evidence" value="ECO:0007669"/>
    <property type="project" value="UniProtKB-KW"/>
</dbReference>
<evidence type="ECO:0000256" key="4">
    <source>
        <dbReference type="ARBA" id="ARBA00022475"/>
    </source>
</evidence>
<dbReference type="SMART" id="SM00382">
    <property type="entry name" value="AAA"/>
    <property type="match status" value="1"/>
</dbReference>
<evidence type="ECO:0000256" key="1">
    <source>
        <dbReference type="ARBA" id="ARBA00004202"/>
    </source>
</evidence>
<evidence type="ECO:0000256" key="5">
    <source>
        <dbReference type="ARBA" id="ARBA00022741"/>
    </source>
</evidence>
<dbReference type="PANTHER" id="PTHR43297:SF2">
    <property type="entry name" value="DIPEPTIDE TRANSPORT ATP-BINDING PROTEIN DPPD"/>
    <property type="match status" value="1"/>
</dbReference>
<evidence type="ECO:0000259" key="8">
    <source>
        <dbReference type="PROSITE" id="PS50893"/>
    </source>
</evidence>
<proteinExistence type="inferred from homology"/>
<dbReference type="PANTHER" id="PTHR43297">
    <property type="entry name" value="OLIGOPEPTIDE TRANSPORT ATP-BINDING PROTEIN APPD"/>
    <property type="match status" value="1"/>
</dbReference>
<evidence type="ECO:0000313" key="9">
    <source>
        <dbReference type="EMBL" id="MFC3761886.1"/>
    </source>
</evidence>
<evidence type="ECO:0000256" key="7">
    <source>
        <dbReference type="ARBA" id="ARBA00023136"/>
    </source>
</evidence>
<keyword evidence="4" id="KW-1003">Cell membrane</keyword>
<sequence>MLLEVKDLRTHFDSEGNDVKAVDGVSFDVERGETLSLVGESGSGKSVSGLSIMRLVPSPPGRILGGQVLFDGVDLLKLDAKHMRRIRGKEIAMIFQEPMTSLNPVLSIGRQLTEVLRLHQNATRTEARKRAIELLGQVQISDPEQRLSQYPHHLSGGMRQRVMFAMALACRPKLILADEPTTALDVTIQAQILELMSELSAQAGVAMIIITHNLGVVARYAQRVNVMYAGKIVEQATTKELFANPRHPYTLGLMRSVPRLDMERTAKLEPIQGSPPDLGDLPPGCAYHPRCPFVMDRCKTETPPLVQVGTGHLSACWAADRLGERAKEPVREAS</sequence>
<evidence type="ECO:0000256" key="3">
    <source>
        <dbReference type="ARBA" id="ARBA00022448"/>
    </source>
</evidence>
<dbReference type="InterPro" id="IPR003593">
    <property type="entry name" value="AAA+_ATPase"/>
</dbReference>
<dbReference type="Pfam" id="PF00005">
    <property type="entry name" value="ABC_tran"/>
    <property type="match status" value="1"/>
</dbReference>
<dbReference type="InterPro" id="IPR013563">
    <property type="entry name" value="Oligopep_ABC_C"/>
</dbReference>
<comment type="similarity">
    <text evidence="2">Belongs to the ABC transporter superfamily.</text>
</comment>
<comment type="caution">
    <text evidence="9">The sequence shown here is derived from an EMBL/GenBank/DDBJ whole genome shotgun (WGS) entry which is preliminary data.</text>
</comment>
<dbReference type="Gene3D" id="3.40.50.300">
    <property type="entry name" value="P-loop containing nucleotide triphosphate hydrolases"/>
    <property type="match status" value="1"/>
</dbReference>
<evidence type="ECO:0000256" key="6">
    <source>
        <dbReference type="ARBA" id="ARBA00022840"/>
    </source>
</evidence>
<organism evidence="9 10">
    <name type="scientific">Tenggerimyces flavus</name>
    <dbReference type="NCBI Taxonomy" id="1708749"/>
    <lineage>
        <taxon>Bacteria</taxon>
        <taxon>Bacillati</taxon>
        <taxon>Actinomycetota</taxon>
        <taxon>Actinomycetes</taxon>
        <taxon>Propionibacteriales</taxon>
        <taxon>Nocardioidaceae</taxon>
        <taxon>Tenggerimyces</taxon>
    </lineage>
</organism>
<accession>A0ABV7YB54</accession>
<dbReference type="EMBL" id="JBHRZH010000011">
    <property type="protein sequence ID" value="MFC3761886.1"/>
    <property type="molecule type" value="Genomic_DNA"/>
</dbReference>
<feature type="domain" description="ABC transporter" evidence="8">
    <location>
        <begin position="3"/>
        <end position="254"/>
    </location>
</feature>
<dbReference type="CDD" id="cd03257">
    <property type="entry name" value="ABC_NikE_OppD_transporters"/>
    <property type="match status" value="1"/>
</dbReference>
<dbReference type="PROSITE" id="PS50893">
    <property type="entry name" value="ABC_TRANSPORTER_2"/>
    <property type="match status" value="1"/>
</dbReference>